<evidence type="ECO:0000313" key="12">
    <source>
        <dbReference type="Proteomes" id="UP001141552"/>
    </source>
</evidence>
<evidence type="ECO:0000259" key="10">
    <source>
        <dbReference type="PROSITE" id="PS51192"/>
    </source>
</evidence>
<feature type="region of interest" description="Disordered" evidence="9">
    <location>
        <begin position="262"/>
        <end position="282"/>
    </location>
</feature>
<evidence type="ECO:0000256" key="2">
    <source>
        <dbReference type="ARBA" id="ARBA00012552"/>
    </source>
</evidence>
<dbReference type="PANTHER" id="PTHR18934">
    <property type="entry name" value="ATP-DEPENDENT RNA HELICASE"/>
    <property type="match status" value="1"/>
</dbReference>
<feature type="domain" description="Helicase ATP-binding" evidence="10">
    <location>
        <begin position="422"/>
        <end position="537"/>
    </location>
</feature>
<dbReference type="PROSITE" id="PS51192">
    <property type="entry name" value="HELICASE_ATP_BIND_1"/>
    <property type="match status" value="1"/>
</dbReference>
<protein>
    <recommendedName>
        <fullName evidence="2">RNA helicase</fullName>
        <ecNumber evidence="2">3.6.4.13</ecNumber>
    </recommendedName>
</protein>
<dbReference type="GO" id="GO:0003723">
    <property type="term" value="F:RNA binding"/>
    <property type="evidence" value="ECO:0007669"/>
    <property type="project" value="TreeGrafter"/>
</dbReference>
<evidence type="ECO:0000256" key="8">
    <source>
        <dbReference type="ARBA" id="ARBA00047984"/>
    </source>
</evidence>
<dbReference type="InterPro" id="IPR014001">
    <property type="entry name" value="Helicase_ATP-bd"/>
</dbReference>
<reference evidence="11" key="2">
    <citation type="journal article" date="2023" name="Plants (Basel)">
        <title>Annotation of the Turnera subulata (Passifloraceae) Draft Genome Reveals the S-Locus Evolved after the Divergence of Turneroideae from Passifloroideae in a Stepwise Manner.</title>
        <authorList>
            <person name="Henning P.M."/>
            <person name="Roalson E.H."/>
            <person name="Mir W."/>
            <person name="McCubbin A.G."/>
            <person name="Shore J.S."/>
        </authorList>
    </citation>
    <scope>NUCLEOTIDE SEQUENCE</scope>
    <source>
        <strain evidence="11">F60SS</strain>
    </source>
</reference>
<evidence type="ECO:0000256" key="9">
    <source>
        <dbReference type="SAM" id="MobiDB-lite"/>
    </source>
</evidence>
<dbReference type="InterPro" id="IPR005150">
    <property type="entry name" value="Cellulose_synth"/>
</dbReference>
<evidence type="ECO:0000256" key="7">
    <source>
        <dbReference type="ARBA" id="ARBA00023136"/>
    </source>
</evidence>
<keyword evidence="7" id="KW-0472">Membrane</keyword>
<gene>
    <name evidence="11" type="ORF">Tsubulata_022558</name>
</gene>
<keyword evidence="6" id="KW-1133">Transmembrane helix</keyword>
<evidence type="ECO:0000256" key="4">
    <source>
        <dbReference type="ARBA" id="ARBA00022679"/>
    </source>
</evidence>
<proteinExistence type="predicted"/>
<dbReference type="Pfam" id="PF03552">
    <property type="entry name" value="Cellulose_synt"/>
    <property type="match status" value="1"/>
</dbReference>
<evidence type="ECO:0000256" key="3">
    <source>
        <dbReference type="ARBA" id="ARBA00022676"/>
    </source>
</evidence>
<evidence type="ECO:0000256" key="5">
    <source>
        <dbReference type="ARBA" id="ARBA00022692"/>
    </source>
</evidence>
<organism evidence="11 12">
    <name type="scientific">Turnera subulata</name>
    <dbReference type="NCBI Taxonomy" id="218843"/>
    <lineage>
        <taxon>Eukaryota</taxon>
        <taxon>Viridiplantae</taxon>
        <taxon>Streptophyta</taxon>
        <taxon>Embryophyta</taxon>
        <taxon>Tracheophyta</taxon>
        <taxon>Spermatophyta</taxon>
        <taxon>Magnoliopsida</taxon>
        <taxon>eudicotyledons</taxon>
        <taxon>Gunneridae</taxon>
        <taxon>Pentapetalae</taxon>
        <taxon>rosids</taxon>
        <taxon>fabids</taxon>
        <taxon>Malpighiales</taxon>
        <taxon>Passifloraceae</taxon>
        <taxon>Turnera</taxon>
    </lineage>
</organism>
<evidence type="ECO:0000313" key="11">
    <source>
        <dbReference type="EMBL" id="KAJ4825186.1"/>
    </source>
</evidence>
<dbReference type="Gene3D" id="3.40.50.300">
    <property type="entry name" value="P-loop containing nucleotide triphosphate hydrolases"/>
    <property type="match status" value="2"/>
</dbReference>
<dbReference type="SUPFAM" id="SSF52540">
    <property type="entry name" value="P-loop containing nucleoside triphosphate hydrolases"/>
    <property type="match status" value="1"/>
</dbReference>
<comment type="caution">
    <text evidence="11">The sequence shown here is derived from an EMBL/GenBank/DDBJ whole genome shotgun (WGS) entry which is preliminary data.</text>
</comment>
<accession>A0A9Q0F7K2</accession>
<keyword evidence="4" id="KW-0808">Transferase</keyword>
<evidence type="ECO:0000256" key="6">
    <source>
        <dbReference type="ARBA" id="ARBA00022989"/>
    </source>
</evidence>
<comment type="catalytic activity">
    <reaction evidence="8">
        <text>ATP + H2O = ADP + phosphate + H(+)</text>
        <dbReference type="Rhea" id="RHEA:13065"/>
        <dbReference type="ChEBI" id="CHEBI:15377"/>
        <dbReference type="ChEBI" id="CHEBI:15378"/>
        <dbReference type="ChEBI" id="CHEBI:30616"/>
        <dbReference type="ChEBI" id="CHEBI:43474"/>
        <dbReference type="ChEBI" id="CHEBI:456216"/>
        <dbReference type="EC" id="3.6.4.13"/>
    </reaction>
</comment>
<keyword evidence="5" id="KW-0812">Transmembrane</keyword>
<dbReference type="GO" id="GO:0012505">
    <property type="term" value="C:endomembrane system"/>
    <property type="evidence" value="ECO:0007669"/>
    <property type="project" value="UniProtKB-SubCell"/>
</dbReference>
<dbReference type="CDD" id="cd17917">
    <property type="entry name" value="DEXHc_RHA-like"/>
    <property type="match status" value="1"/>
</dbReference>
<dbReference type="AlphaFoldDB" id="A0A9Q0F7K2"/>
<sequence>MTCKRLRGTGLKVESPCSSGCTNVDITSSQLRKKSIRGRNKEEDEALELEVYKQGAIKTELCSKCQFAYAIKELDHLRLGAYQSGSNGIPASSPRRTFFIRTPFFFDINMKGLDGRKKNAKNGAITEALQVNVSFDSVITMSVMTEESFLNHNFVHEDKTEWELELGWIYKSITEDFLTGFRMHCRGWRSMNRMPRLPAFKGSATPINLSDRLNQVLQWALGSVEIFSRHSPLCHLLAHSTSVLYGHRCHFRHALTDQGKLLGRQRKPSSLKPSSETERGRGKSVLYGHRCHFRHALTDQGKLLGRQRKPSSLKPSSEGAAWDNIDEWKRKLKMLLRGTGEARIGLQGEEGQAHSYGKAVVFIMVPLLNYRFDLDDMPRNLQKAKKCLIFTEVFQLTGEGCNTVCHFAKAVLYAPSQEKISAISVSERVASERGESLGESVGYKVRLEGVRGKDTHLLFCSTGILLRRLLVDWNLRGITHIIVDEIHEGGMNEDFLLIVLKELLPFQPELKLILMSSTLDTELFSSYFGGTSIFSIPYNTHFLEDILEMTCYKLTLYNQIDDYGQEKAWRMNKQAPRRRKGQIASAVDDALSGTNFKEYSLQTQDSLSCWNPDCLGFNPIEHLLCHICENERRGAVLVLMTRWDNISALKDKLQAHPILGDPSRFLLLTCHGSMASSEQANGCWSWPLAGILSLIKNFWIPSSVHGVKRLVKVEGLGEETGSIGLIIAAAILTVPTAIVALRNQSVHCFNPSPNRYGFCRMAA</sequence>
<dbReference type="GO" id="GO:0030244">
    <property type="term" value="P:cellulose biosynthetic process"/>
    <property type="evidence" value="ECO:0007669"/>
    <property type="project" value="InterPro"/>
</dbReference>
<dbReference type="PANTHER" id="PTHR18934:SF146">
    <property type="entry name" value="DEXH-BOX ATP-DEPENDENT RNA HELICASE DEXH5, MITOCHONDRIAL"/>
    <property type="match status" value="1"/>
</dbReference>
<dbReference type="InterPro" id="IPR027417">
    <property type="entry name" value="P-loop_NTPase"/>
</dbReference>
<dbReference type="GO" id="GO:0016760">
    <property type="term" value="F:cellulose synthase (UDP-forming) activity"/>
    <property type="evidence" value="ECO:0007669"/>
    <property type="project" value="InterPro"/>
</dbReference>
<dbReference type="GO" id="GO:0016020">
    <property type="term" value="C:membrane"/>
    <property type="evidence" value="ECO:0007669"/>
    <property type="project" value="InterPro"/>
</dbReference>
<keyword evidence="3" id="KW-0328">Glycosyltransferase</keyword>
<name>A0A9Q0F7K2_9ROSI</name>
<dbReference type="OrthoDB" id="5600252at2759"/>
<dbReference type="GO" id="GO:0003724">
    <property type="term" value="F:RNA helicase activity"/>
    <property type="evidence" value="ECO:0007669"/>
    <property type="project" value="UniProtKB-EC"/>
</dbReference>
<reference evidence="11" key="1">
    <citation type="submission" date="2022-02" db="EMBL/GenBank/DDBJ databases">
        <authorList>
            <person name="Henning P.M."/>
            <person name="McCubbin A.G."/>
            <person name="Shore J.S."/>
        </authorList>
    </citation>
    <scope>NUCLEOTIDE SEQUENCE</scope>
    <source>
        <strain evidence="11">F60SS</strain>
        <tissue evidence="11">Leaves</tissue>
    </source>
</reference>
<dbReference type="GO" id="GO:0005634">
    <property type="term" value="C:nucleus"/>
    <property type="evidence" value="ECO:0007669"/>
    <property type="project" value="TreeGrafter"/>
</dbReference>
<keyword evidence="12" id="KW-1185">Reference proteome</keyword>
<dbReference type="EC" id="3.6.4.13" evidence="2"/>
<evidence type="ECO:0000256" key="1">
    <source>
        <dbReference type="ARBA" id="ARBA00004308"/>
    </source>
</evidence>
<dbReference type="Proteomes" id="UP001141552">
    <property type="component" value="Unassembled WGS sequence"/>
</dbReference>
<comment type="subcellular location">
    <subcellularLocation>
        <location evidence="1">Endomembrane system</location>
    </subcellularLocation>
</comment>
<dbReference type="EMBL" id="JAKUCV010006986">
    <property type="protein sequence ID" value="KAJ4825186.1"/>
    <property type="molecule type" value="Genomic_DNA"/>
</dbReference>